<gene>
    <name evidence="13" type="ORF">HU200_037730</name>
</gene>
<evidence type="ECO:0000256" key="7">
    <source>
        <dbReference type="ARBA" id="ARBA00023163"/>
    </source>
</evidence>
<dbReference type="FunFam" id="1.10.10.10:FF:000037">
    <property type="entry name" value="Heat stress transcription factor B-4"/>
    <property type="match status" value="1"/>
</dbReference>
<reference evidence="13" key="1">
    <citation type="submission" date="2020-07" db="EMBL/GenBank/DDBJ databases">
        <title>Genome sequence and genetic diversity analysis of an under-domesticated orphan crop, white fonio (Digitaria exilis).</title>
        <authorList>
            <person name="Bennetzen J.L."/>
            <person name="Chen S."/>
            <person name="Ma X."/>
            <person name="Wang X."/>
            <person name="Yssel A.E.J."/>
            <person name="Chaluvadi S.R."/>
            <person name="Johnson M."/>
            <person name="Gangashetty P."/>
            <person name="Hamidou F."/>
            <person name="Sanogo M.D."/>
            <person name="Zwaenepoel A."/>
            <person name="Wallace J."/>
            <person name="Van De Peer Y."/>
            <person name="Van Deynze A."/>
        </authorList>
    </citation>
    <scope>NUCLEOTIDE SEQUENCE</scope>
    <source>
        <tissue evidence="13">Leaves</tissue>
    </source>
</reference>
<keyword evidence="10" id="KW-0175">Coiled coil</keyword>
<keyword evidence="14" id="KW-1185">Reference proteome</keyword>
<evidence type="ECO:0000313" key="13">
    <source>
        <dbReference type="EMBL" id="KAF8695121.1"/>
    </source>
</evidence>
<evidence type="ECO:0000256" key="2">
    <source>
        <dbReference type="ARBA" id="ARBA00011233"/>
    </source>
</evidence>
<feature type="region of interest" description="Disordered" evidence="11">
    <location>
        <begin position="379"/>
        <end position="433"/>
    </location>
</feature>
<dbReference type="InterPro" id="IPR036390">
    <property type="entry name" value="WH_DNA-bd_sf"/>
</dbReference>
<feature type="compositionally biased region" description="Low complexity" evidence="11">
    <location>
        <begin position="1360"/>
        <end position="1378"/>
    </location>
</feature>
<feature type="compositionally biased region" description="Pro residues" evidence="11">
    <location>
        <begin position="904"/>
        <end position="914"/>
    </location>
</feature>
<dbReference type="OrthoDB" id="60033at2759"/>
<keyword evidence="6" id="KW-0238">DNA-binding</keyword>
<keyword evidence="7" id="KW-0804">Transcription</keyword>
<evidence type="ECO:0000256" key="6">
    <source>
        <dbReference type="ARBA" id="ARBA00023125"/>
    </source>
</evidence>
<feature type="compositionally biased region" description="Low complexity" evidence="11">
    <location>
        <begin position="1274"/>
        <end position="1285"/>
    </location>
</feature>
<sequence>MTLTRSAAHDPTARNSPHTIRSPAGLFGPYYAALKLPMDYSHRQPPAYYELQAVYALDAAFPTIPLSSFTTITGAGPSRVTGVRMMSSSSKLGCPREIERDLVVIEPLKSPGGGGKPRRKRGLLLMEQNEKKRNEQKEALCAGLPHPHVPCVRAAQARWYYCRPDGWTPDAVLLPPRGDLTLPACVQDSPLSSSLRPPASFSLPEHATAHPSAKAVQCREVEESFEAVDQPIRTGRRIMDDVDAGTRVTEMLDGIQTRVMSEEYYAGHEVVVLCIPANDIPACDPDRPSLPRSAITLPASRSSVPTAQAAGAVVLAGQPLERMAAVATTTNDTSLPSQIRPDPGPRRTETGCIGAGGSRHREAGKHMLGARLDHADAGRAPGLAVPIPSGHQSGQFAADRTAPGSRMDWPPNQPQPQPRYASESNGGRAPPVCRRRRRTPLLVGFLPGLVVPRPIRTGEEAVGTPFLSSFVLRAPAFGRTHEAAGSHLTHCMHIIFALPTFTEHSDFAVGAADEHEVLDVVVMLIKPPPGVTNVECQRAQRPSLGPLSGKEAGPDVGRASLTVDELPWSMELINKCCPHRIESHRSAATFKCVHGFTVLRRGVCKPIRFETRRGEGDIRRCCAPESHAVRTAPRRARRALEEAGTQRAPGHKRRHAARTGAPAATPAPASSLDDYHPRERSQDRVRAITRSRASAAAGKAKAGRGVLSLKAPRAGAPEWQPTNPGIDGPSCCCSCACVPRAFCRADGDAPAPCTVHPHGTCDPNERVSTSSPLSTRDMHWSSARATCHGALIQEALHRTVPMVNPSSYPLQVDATYDSKCTRVSGAGAAGGSCGRERKAGERRIPSLCRVENGGRVKRERGRVAEKILEKAQKTNGWMDGSGSSKMRDKAGGRKRHGQTERHIFPPPPSPPPTRSPRQEHTTLAFTAQLGPPLPLPVTQLASYRSSTSLQRDDPKLKPQETFVGASSWECDAAAAQAAAQKAVPAPFLTKTYQLVDDPATDHIVSWGDDRVSTFVVWRPPEFARDILPNYFKHNNFSSFVRQLNTYVSSLLASANDVCLRFRSCMDGFRKVVPERWEFANEFFRKGEKQLLCEIHRRKTSASTASPSPPPFFAPPHFPLFHPGAPHHHHHHPFVGGDDVVAAHAGMGVAFPHPQWREAPPPVATRLLALGAPPPPGGPSPLPPSTVEGGGGQRASTATTTAAVLMEENERLRRSNTALLQELAHMRKLYNDIIYFVQNHVRPVAPSPAAAAFLQGLGLPGRANKKPAPVAVGFNNSGGSTTSSSSLTIAEEPSPPPQHRADKSGGEAGSSGTAPTMLFGVHLNAVPCGAGAKRPASPEEEGPATSPARKPRLSMEGADLSLTVATPPSAASSLASPGA</sequence>
<dbReference type="PANTHER" id="PTHR10015:SF411">
    <property type="entry name" value="HEAT STRESS TRANSCRIPTION FACTOR B-4A-RELATED"/>
    <property type="match status" value="1"/>
</dbReference>
<feature type="coiled-coil region" evidence="10">
    <location>
        <begin position="1201"/>
        <end position="1228"/>
    </location>
</feature>
<evidence type="ECO:0000256" key="3">
    <source>
        <dbReference type="ARBA" id="ARBA00022553"/>
    </source>
</evidence>
<feature type="region of interest" description="Disordered" evidence="11">
    <location>
        <begin position="627"/>
        <end position="686"/>
    </location>
</feature>
<organism evidence="13 14">
    <name type="scientific">Digitaria exilis</name>
    <dbReference type="NCBI Taxonomy" id="1010633"/>
    <lineage>
        <taxon>Eukaryota</taxon>
        <taxon>Viridiplantae</taxon>
        <taxon>Streptophyta</taxon>
        <taxon>Embryophyta</taxon>
        <taxon>Tracheophyta</taxon>
        <taxon>Spermatophyta</taxon>
        <taxon>Magnoliopsida</taxon>
        <taxon>Liliopsida</taxon>
        <taxon>Poales</taxon>
        <taxon>Poaceae</taxon>
        <taxon>PACMAD clade</taxon>
        <taxon>Panicoideae</taxon>
        <taxon>Panicodae</taxon>
        <taxon>Paniceae</taxon>
        <taxon>Anthephorinae</taxon>
        <taxon>Digitaria</taxon>
    </lineage>
</organism>
<name>A0A835BQ38_9POAL</name>
<feature type="compositionally biased region" description="Basic and acidic residues" evidence="11">
    <location>
        <begin position="885"/>
        <end position="903"/>
    </location>
</feature>
<keyword evidence="3" id="KW-0597">Phosphoprotein</keyword>
<evidence type="ECO:0000256" key="11">
    <source>
        <dbReference type="SAM" id="MobiDB-lite"/>
    </source>
</evidence>
<evidence type="ECO:0000256" key="5">
    <source>
        <dbReference type="ARBA" id="ARBA00023016"/>
    </source>
</evidence>
<comment type="subunit">
    <text evidence="2">Homotrimer.</text>
</comment>
<evidence type="ECO:0000256" key="8">
    <source>
        <dbReference type="ARBA" id="ARBA00023242"/>
    </source>
</evidence>
<keyword evidence="5" id="KW-0346">Stress response</keyword>
<dbReference type="GO" id="GO:0000978">
    <property type="term" value="F:RNA polymerase II cis-regulatory region sequence-specific DNA binding"/>
    <property type="evidence" value="ECO:0007669"/>
    <property type="project" value="TreeGrafter"/>
</dbReference>
<dbReference type="PRINTS" id="PR00056">
    <property type="entry name" value="HSFDOMAIN"/>
</dbReference>
<protein>
    <recommendedName>
        <fullName evidence="12">HSF-type DNA-binding domain-containing protein</fullName>
    </recommendedName>
</protein>
<evidence type="ECO:0000256" key="9">
    <source>
        <dbReference type="RuleBase" id="RU004020"/>
    </source>
</evidence>
<dbReference type="SUPFAM" id="SSF46785">
    <property type="entry name" value="Winged helix' DNA-binding domain"/>
    <property type="match status" value="1"/>
</dbReference>
<dbReference type="Proteomes" id="UP000636709">
    <property type="component" value="Unassembled WGS sequence"/>
</dbReference>
<dbReference type="GO" id="GO:0006357">
    <property type="term" value="P:regulation of transcription by RNA polymerase II"/>
    <property type="evidence" value="ECO:0007669"/>
    <property type="project" value="TreeGrafter"/>
</dbReference>
<feature type="compositionally biased region" description="Basic and acidic residues" evidence="11">
    <location>
        <begin position="673"/>
        <end position="686"/>
    </location>
</feature>
<feature type="domain" description="HSF-type DNA-binding" evidence="12">
    <location>
        <begin position="983"/>
        <end position="1097"/>
    </location>
</feature>
<keyword evidence="4" id="KW-0805">Transcription regulation</keyword>
<feature type="region of interest" description="Disordered" evidence="11">
    <location>
        <begin position="328"/>
        <end position="347"/>
    </location>
</feature>
<comment type="caution">
    <text evidence="13">The sequence shown here is derived from an EMBL/GenBank/DDBJ whole genome shotgun (WGS) entry which is preliminary data.</text>
</comment>
<keyword evidence="8" id="KW-0539">Nucleus</keyword>
<feature type="region of interest" description="Disordered" evidence="11">
    <location>
        <begin position="874"/>
        <end position="919"/>
    </location>
</feature>
<dbReference type="GO" id="GO:0005634">
    <property type="term" value="C:nucleus"/>
    <property type="evidence" value="ECO:0007669"/>
    <property type="project" value="UniProtKB-SubCell"/>
</dbReference>
<feature type="region of interest" description="Disordered" evidence="11">
    <location>
        <begin position="1"/>
        <end position="21"/>
    </location>
</feature>
<dbReference type="InterPro" id="IPR036388">
    <property type="entry name" value="WH-like_DNA-bd_sf"/>
</dbReference>
<feature type="compositionally biased region" description="Pro residues" evidence="11">
    <location>
        <begin position="1171"/>
        <end position="1183"/>
    </location>
</feature>
<dbReference type="Pfam" id="PF00447">
    <property type="entry name" value="HSF_DNA-bind"/>
    <property type="match status" value="1"/>
</dbReference>
<feature type="compositionally biased region" description="Low complexity" evidence="11">
    <location>
        <begin position="658"/>
        <end position="669"/>
    </location>
</feature>
<dbReference type="SMART" id="SM00415">
    <property type="entry name" value="HSF"/>
    <property type="match status" value="1"/>
</dbReference>
<feature type="region of interest" description="Disordered" evidence="11">
    <location>
        <begin position="1269"/>
        <end position="1314"/>
    </location>
</feature>
<dbReference type="Gene3D" id="1.10.10.10">
    <property type="entry name" value="Winged helix-like DNA-binding domain superfamily/Winged helix DNA-binding domain"/>
    <property type="match status" value="1"/>
</dbReference>
<evidence type="ECO:0000256" key="4">
    <source>
        <dbReference type="ARBA" id="ARBA00023015"/>
    </source>
</evidence>
<evidence type="ECO:0000256" key="10">
    <source>
        <dbReference type="SAM" id="Coils"/>
    </source>
</evidence>
<dbReference type="GO" id="GO:0003700">
    <property type="term" value="F:DNA-binding transcription factor activity"/>
    <property type="evidence" value="ECO:0007669"/>
    <property type="project" value="InterPro"/>
</dbReference>
<comment type="subcellular location">
    <subcellularLocation>
        <location evidence="1">Nucleus</location>
    </subcellularLocation>
</comment>
<evidence type="ECO:0000313" key="14">
    <source>
        <dbReference type="Proteomes" id="UP000636709"/>
    </source>
</evidence>
<feature type="region of interest" description="Disordered" evidence="11">
    <location>
        <begin position="1170"/>
        <end position="1193"/>
    </location>
</feature>
<feature type="region of interest" description="Disordered" evidence="11">
    <location>
        <begin position="1329"/>
        <end position="1378"/>
    </location>
</feature>
<feature type="compositionally biased region" description="Polar residues" evidence="11">
    <location>
        <begin position="328"/>
        <end position="337"/>
    </location>
</feature>
<evidence type="ECO:0000256" key="1">
    <source>
        <dbReference type="ARBA" id="ARBA00004123"/>
    </source>
</evidence>
<dbReference type="InterPro" id="IPR000232">
    <property type="entry name" value="HSF_DNA-bd"/>
</dbReference>
<evidence type="ECO:0000259" key="12">
    <source>
        <dbReference type="SMART" id="SM00415"/>
    </source>
</evidence>
<proteinExistence type="inferred from homology"/>
<dbReference type="PANTHER" id="PTHR10015">
    <property type="entry name" value="HEAT SHOCK TRANSCRIPTION FACTOR"/>
    <property type="match status" value="1"/>
</dbReference>
<comment type="similarity">
    <text evidence="9">Belongs to the HSF family.</text>
</comment>
<dbReference type="EMBL" id="JACEFO010001899">
    <property type="protein sequence ID" value="KAF8695121.1"/>
    <property type="molecule type" value="Genomic_DNA"/>
</dbReference>
<accession>A0A835BQ38</accession>